<dbReference type="InterPro" id="IPR048491">
    <property type="entry name" value="XMAP215_CLASP_TOG"/>
</dbReference>
<evidence type="ECO:0000256" key="4">
    <source>
        <dbReference type="ARBA" id="ARBA00023212"/>
    </source>
</evidence>
<evidence type="ECO:0000313" key="8">
    <source>
        <dbReference type="EMBL" id="KAK7092940.1"/>
    </source>
</evidence>
<evidence type="ECO:0000313" key="9">
    <source>
        <dbReference type="Proteomes" id="UP001374579"/>
    </source>
</evidence>
<evidence type="ECO:0000256" key="5">
    <source>
        <dbReference type="PROSITE-ProRule" id="PRU00103"/>
    </source>
</evidence>
<feature type="compositionally biased region" description="Low complexity" evidence="6">
    <location>
        <begin position="678"/>
        <end position="694"/>
    </location>
</feature>
<evidence type="ECO:0000256" key="2">
    <source>
        <dbReference type="ARBA" id="ARBA00022490"/>
    </source>
</evidence>
<keyword evidence="3" id="KW-0677">Repeat</keyword>
<comment type="caution">
    <text evidence="8">The sequence shown here is derived from an EMBL/GenBank/DDBJ whole genome shotgun (WGS) entry which is preliminary data.</text>
</comment>
<organism evidence="8 9">
    <name type="scientific">Littorina saxatilis</name>
    <dbReference type="NCBI Taxonomy" id="31220"/>
    <lineage>
        <taxon>Eukaryota</taxon>
        <taxon>Metazoa</taxon>
        <taxon>Spiralia</taxon>
        <taxon>Lophotrochozoa</taxon>
        <taxon>Mollusca</taxon>
        <taxon>Gastropoda</taxon>
        <taxon>Caenogastropoda</taxon>
        <taxon>Littorinimorpha</taxon>
        <taxon>Littorinoidea</taxon>
        <taxon>Littorinidae</taxon>
        <taxon>Littorina</taxon>
    </lineage>
</organism>
<dbReference type="GO" id="GO:0005876">
    <property type="term" value="C:spindle microtubule"/>
    <property type="evidence" value="ECO:0007669"/>
    <property type="project" value="TreeGrafter"/>
</dbReference>
<keyword evidence="9" id="KW-1185">Reference proteome</keyword>
<reference evidence="8 9" key="1">
    <citation type="submission" date="2024-02" db="EMBL/GenBank/DDBJ databases">
        <title>Chromosome-scale genome assembly of the rough periwinkle Littorina saxatilis.</title>
        <authorList>
            <person name="De Jode A."/>
            <person name="Faria R."/>
            <person name="Formenti G."/>
            <person name="Sims Y."/>
            <person name="Smith T.P."/>
            <person name="Tracey A."/>
            <person name="Wood J.M.D."/>
            <person name="Zagrodzka Z.B."/>
            <person name="Johannesson K."/>
            <person name="Butlin R.K."/>
            <person name="Leder E.H."/>
        </authorList>
    </citation>
    <scope>NUCLEOTIDE SEQUENCE [LARGE SCALE GENOMIC DNA]</scope>
    <source>
        <strain evidence="8">Snail1</strain>
        <tissue evidence="8">Muscle</tissue>
    </source>
</reference>
<dbReference type="GO" id="GO:0072686">
    <property type="term" value="C:mitotic spindle"/>
    <property type="evidence" value="ECO:0007669"/>
    <property type="project" value="TreeGrafter"/>
</dbReference>
<proteinExistence type="predicted"/>
<accession>A0AAN9ATA8</accession>
<evidence type="ECO:0000259" key="7">
    <source>
        <dbReference type="SMART" id="SM01349"/>
    </source>
</evidence>
<sequence length="1415" mass="158084">MAESLDDFLDGVVTQDVKRRFTVHAQLVSYLSDPLSSLKSDDLDRFVEGLAGWVSCSNYKVSVNGLEVLCLMVDRMGEDFKHHITTVLPSVIDRLGDAKDQVRDQAQQLLLKLMMPASSPQYVFERMSGAFTHKLWLVREGVLVCLQNAINRYGARSLHLSKTVPAICKLLDDPNGQVREAAVNTLTEIYRHVGEKVRIDLARKGIAQAKLSQIFSRFDEVKMSGGMLPTADVAPSRGGEDETDFARPASSKVPQSRKATSSVGSATKSKGLGPSARSTSATSTAAAGAVDEELFIKSFEDVPKVKLFSSRDMAEQMTKVHTLLSDPNQDWEKRVDHLKLLRALIMNGATDQDDFYQQLRTLEPCFVMAVKDLRSQVVREACISIAYMAQQLGHKMDRFAEAVMPALFNLLSNSAKIMATSGSVCIRFIIQYVHTNRLIPIVTSHINSKSNTVRRQACELLNQLVHAWGTHTLEKHIALLQDSIRRGINDADSEARVFARKAFWGFAEHFKSQADALLSSLEPSKQKMLQGELSNSSSNNSLNSADVRGKPRARSASQDRSIPKYSTLERTGSIRKTGPSRISSSRSDAGSDVNFPISPRTPVHMVRSRSDVDLSNVKAKVDCKRPRTSTLLGVHKMERGNTTSLPRQKTSSLGASRAVSSLVTPERSGRTRSRIGVSQSQPGSRSTSPSSRGSYLTHTTHGAGRDPMTPKGKRKSGIPRSQGASREASPNRHTYGRERRLSGSKVAHAGPGLISQRVLRPGSDVEDALHDALSRPRKRYEMYDSDDAASETSSVCSERSYSSYSGRTSEDMQEIIALLGSGSYTERKDGLISLTHLLRSGRYLSRVELKKVTEVFTRMFHDPHSKVFSIFLDTLSELCLVHARDLTDWLYVLLTRLLNKTGADMLGSVHTKLQRTLDTIRDTFPCDSQFNTITKFIIDQTQSPNLKVKISMLNYLHSLINIMEPSDFVNTMDTRLAVSRIINWTMEPRNVDVRKSAQLVLIALFNLNPPEFSLMLAALPKAFQDGATKILHSHMRTASETTSDVLSPRNATSPTAGQQRSRPPSRQSQGQPEDFETENMNPQDIYNSIKKTSADIQNLSLGTKLDGYDDIKKKREFASQDSGIQEIRNDSPDGVESRRGNLHAYNAHHYQDEQSTVNGYNKMALTEDSDTASYDKETTIPDILRELSNHNERVRERRQMLDTLLKWVRNNAISKEQWDEHFKSILLILIETFGDTDKTMRMDALIVFRSILKRQAPRFRDYAELTILKICEAHKDPSKDVQRAAEECALVIPNAINPEQALPILNNIIHTAKFPIHWAAIKMQVEVVKLVPKEVLLRHLPSTVPGLIMGYDDSDSRVRKAAVFCLVNIYMQIGESLRPYLTDLNSSKMKLLNLYIKRAQEDSRSGIMSPTMSDT</sequence>
<dbReference type="InterPro" id="IPR021133">
    <property type="entry name" value="HEAT_type_2"/>
</dbReference>
<dbReference type="Pfam" id="PF12348">
    <property type="entry name" value="CLASP_N"/>
    <property type="match status" value="1"/>
</dbReference>
<feature type="region of interest" description="Disordered" evidence="6">
    <location>
        <begin position="783"/>
        <end position="804"/>
    </location>
</feature>
<comment type="subcellular location">
    <subcellularLocation>
        <location evidence="1">Cytoplasm</location>
        <location evidence="1">Cytoskeleton</location>
    </subcellularLocation>
</comment>
<dbReference type="GO" id="GO:0090307">
    <property type="term" value="P:mitotic spindle assembly"/>
    <property type="evidence" value="ECO:0007669"/>
    <property type="project" value="TreeGrafter"/>
</dbReference>
<gene>
    <name evidence="8" type="ORF">V1264_008613</name>
</gene>
<dbReference type="EMBL" id="JBAMIC010000021">
    <property type="protein sequence ID" value="KAK7092940.1"/>
    <property type="molecule type" value="Genomic_DNA"/>
</dbReference>
<dbReference type="SMART" id="SM01349">
    <property type="entry name" value="TOG"/>
    <property type="match status" value="3"/>
</dbReference>
<dbReference type="InterPro" id="IPR011989">
    <property type="entry name" value="ARM-like"/>
</dbReference>
<dbReference type="GO" id="GO:1902903">
    <property type="term" value="P:regulation of supramolecular fiber organization"/>
    <property type="evidence" value="ECO:0007669"/>
    <property type="project" value="UniProtKB-ARBA"/>
</dbReference>
<feature type="region of interest" description="Disordered" evidence="6">
    <location>
        <begin position="229"/>
        <end position="282"/>
    </location>
</feature>
<feature type="domain" description="TOG" evidence="7">
    <location>
        <begin position="312"/>
        <end position="542"/>
    </location>
</feature>
<feature type="compositionally biased region" description="Polar residues" evidence="6">
    <location>
        <begin position="640"/>
        <end position="663"/>
    </location>
</feature>
<dbReference type="InterPro" id="IPR024395">
    <property type="entry name" value="CLASP_N_dom"/>
</dbReference>
<name>A0AAN9ATA8_9CAEN</name>
<dbReference type="InterPro" id="IPR016024">
    <property type="entry name" value="ARM-type_fold"/>
</dbReference>
<feature type="compositionally biased region" description="Low complexity" evidence="6">
    <location>
        <begin position="533"/>
        <end position="544"/>
    </location>
</feature>
<keyword evidence="2" id="KW-0963">Cytoplasm</keyword>
<feature type="domain" description="TOG" evidence="7">
    <location>
        <begin position="1169"/>
        <end position="1405"/>
    </location>
</feature>
<feature type="domain" description="TOG" evidence="7">
    <location>
        <begin position="1"/>
        <end position="227"/>
    </location>
</feature>
<evidence type="ECO:0000256" key="3">
    <source>
        <dbReference type="ARBA" id="ARBA00022737"/>
    </source>
</evidence>
<dbReference type="SUPFAM" id="SSF48371">
    <property type="entry name" value="ARM repeat"/>
    <property type="match status" value="2"/>
</dbReference>
<feature type="region of interest" description="Disordered" evidence="6">
    <location>
        <begin position="628"/>
        <end position="761"/>
    </location>
</feature>
<dbReference type="GO" id="GO:0045180">
    <property type="term" value="C:basal cortex"/>
    <property type="evidence" value="ECO:0007669"/>
    <property type="project" value="TreeGrafter"/>
</dbReference>
<dbReference type="GO" id="GO:0031110">
    <property type="term" value="P:regulation of microtubule polymerization or depolymerization"/>
    <property type="evidence" value="ECO:0007669"/>
    <property type="project" value="UniProtKB-ARBA"/>
</dbReference>
<dbReference type="PANTHER" id="PTHR21567:SF9">
    <property type="entry name" value="CLIP-ASSOCIATING PROTEIN"/>
    <property type="match status" value="1"/>
</dbReference>
<dbReference type="GO" id="GO:0000776">
    <property type="term" value="C:kinetochore"/>
    <property type="evidence" value="ECO:0007669"/>
    <property type="project" value="TreeGrafter"/>
</dbReference>
<keyword evidence="4" id="KW-0206">Cytoskeleton</keyword>
<feature type="compositionally biased region" description="Polar residues" evidence="6">
    <location>
        <begin position="252"/>
        <end position="268"/>
    </location>
</feature>
<dbReference type="Gene3D" id="1.25.10.10">
    <property type="entry name" value="Leucine-rich Repeat Variant"/>
    <property type="match status" value="4"/>
</dbReference>
<feature type="region of interest" description="Disordered" evidence="6">
    <location>
        <begin position="1036"/>
        <end position="1081"/>
    </location>
</feature>
<dbReference type="PANTHER" id="PTHR21567">
    <property type="entry name" value="CLASP"/>
    <property type="match status" value="1"/>
</dbReference>
<feature type="repeat" description="HEAT" evidence="5">
    <location>
        <begin position="438"/>
        <end position="476"/>
    </location>
</feature>
<dbReference type="Pfam" id="PF21041">
    <property type="entry name" value="XMAP215_CLASP_TOG"/>
    <property type="match status" value="1"/>
</dbReference>
<evidence type="ECO:0000256" key="1">
    <source>
        <dbReference type="ARBA" id="ARBA00004245"/>
    </source>
</evidence>
<dbReference type="Proteomes" id="UP001374579">
    <property type="component" value="Unassembled WGS sequence"/>
</dbReference>
<dbReference type="GO" id="GO:0040001">
    <property type="term" value="P:establishment of mitotic spindle localization"/>
    <property type="evidence" value="ECO:0007669"/>
    <property type="project" value="TreeGrafter"/>
</dbReference>
<protein>
    <recommendedName>
        <fullName evidence="7">TOG domain-containing protein</fullName>
    </recommendedName>
</protein>
<dbReference type="GO" id="GO:0005881">
    <property type="term" value="C:cytoplasmic microtubule"/>
    <property type="evidence" value="ECO:0007669"/>
    <property type="project" value="TreeGrafter"/>
</dbReference>
<evidence type="ECO:0000256" key="6">
    <source>
        <dbReference type="SAM" id="MobiDB-lite"/>
    </source>
</evidence>
<feature type="compositionally biased region" description="Low complexity" evidence="6">
    <location>
        <begin position="1057"/>
        <end position="1072"/>
    </location>
</feature>
<dbReference type="GO" id="GO:0005815">
    <property type="term" value="C:microtubule organizing center"/>
    <property type="evidence" value="ECO:0007669"/>
    <property type="project" value="TreeGrafter"/>
</dbReference>
<dbReference type="PROSITE" id="PS50077">
    <property type="entry name" value="HEAT_REPEAT"/>
    <property type="match status" value="2"/>
</dbReference>
<feature type="repeat" description="HEAT" evidence="5">
    <location>
        <begin position="163"/>
        <end position="201"/>
    </location>
</feature>
<feature type="compositionally biased region" description="Low complexity" evidence="6">
    <location>
        <begin position="790"/>
        <end position="804"/>
    </location>
</feature>
<dbReference type="GO" id="GO:0008017">
    <property type="term" value="F:microtubule binding"/>
    <property type="evidence" value="ECO:0007669"/>
    <property type="project" value="TreeGrafter"/>
</dbReference>
<feature type="compositionally biased region" description="Polar residues" evidence="6">
    <location>
        <begin position="1036"/>
        <end position="1056"/>
    </location>
</feature>
<dbReference type="InterPro" id="IPR034085">
    <property type="entry name" value="TOG"/>
</dbReference>
<feature type="region of interest" description="Disordered" evidence="6">
    <location>
        <begin position="528"/>
        <end position="612"/>
    </location>
</feature>